<dbReference type="CDD" id="cd03262">
    <property type="entry name" value="ABC_HisP_GlnQ"/>
    <property type="match status" value="1"/>
</dbReference>
<organism evidence="10 11">
    <name type="scientific">Rhizobium oryziradicis</name>
    <dbReference type="NCBI Taxonomy" id="1867956"/>
    <lineage>
        <taxon>Bacteria</taxon>
        <taxon>Pseudomonadati</taxon>
        <taxon>Pseudomonadota</taxon>
        <taxon>Alphaproteobacteria</taxon>
        <taxon>Hyphomicrobiales</taxon>
        <taxon>Rhizobiaceae</taxon>
        <taxon>Rhizobium/Agrobacterium group</taxon>
        <taxon>Rhizobium</taxon>
    </lineage>
</organism>
<keyword evidence="4" id="KW-1003">Cell membrane</keyword>
<dbReference type="GO" id="GO:0016887">
    <property type="term" value="F:ATP hydrolysis activity"/>
    <property type="evidence" value="ECO:0007669"/>
    <property type="project" value="InterPro"/>
</dbReference>
<keyword evidence="5" id="KW-0547">Nucleotide-binding</keyword>
<evidence type="ECO:0000259" key="9">
    <source>
        <dbReference type="PROSITE" id="PS50893"/>
    </source>
</evidence>
<dbReference type="InterPro" id="IPR030679">
    <property type="entry name" value="ABC_ATPase_HisP-typ"/>
</dbReference>
<dbReference type="InterPro" id="IPR027417">
    <property type="entry name" value="P-loop_NTPase"/>
</dbReference>
<protein>
    <submittedName>
        <fullName evidence="10">Phosphate ABC transporter ATP-binding protein</fullName>
    </submittedName>
</protein>
<dbReference type="EMBL" id="MKIM01000022">
    <property type="protein sequence ID" value="OLP46244.1"/>
    <property type="molecule type" value="Genomic_DNA"/>
</dbReference>
<evidence type="ECO:0000256" key="7">
    <source>
        <dbReference type="ARBA" id="ARBA00022970"/>
    </source>
</evidence>
<proteinExistence type="inferred from homology"/>
<evidence type="ECO:0000313" key="11">
    <source>
        <dbReference type="Proteomes" id="UP000186894"/>
    </source>
</evidence>
<comment type="similarity">
    <text evidence="2">Belongs to the ABC transporter superfamily.</text>
</comment>
<dbReference type="RefSeq" id="WP_075638366.1">
    <property type="nucleotide sequence ID" value="NZ_MKIM01000022.1"/>
</dbReference>
<dbReference type="PANTHER" id="PTHR43166">
    <property type="entry name" value="AMINO ACID IMPORT ATP-BINDING PROTEIN"/>
    <property type="match status" value="1"/>
</dbReference>
<comment type="caution">
    <text evidence="10">The sequence shown here is derived from an EMBL/GenBank/DDBJ whole genome shotgun (WGS) entry which is preliminary data.</text>
</comment>
<evidence type="ECO:0000256" key="2">
    <source>
        <dbReference type="ARBA" id="ARBA00005417"/>
    </source>
</evidence>
<dbReference type="SMART" id="SM00382">
    <property type="entry name" value="AAA"/>
    <property type="match status" value="1"/>
</dbReference>
<evidence type="ECO:0000256" key="4">
    <source>
        <dbReference type="ARBA" id="ARBA00022475"/>
    </source>
</evidence>
<dbReference type="PROSITE" id="PS00211">
    <property type="entry name" value="ABC_TRANSPORTER_1"/>
    <property type="match status" value="1"/>
</dbReference>
<accession>A0A1Q8ZVY6</accession>
<dbReference type="FunFam" id="3.40.50.300:FF:000020">
    <property type="entry name" value="Amino acid ABC transporter ATP-binding component"/>
    <property type="match status" value="1"/>
</dbReference>
<sequence length="242" mass="26259">MSAVVSLTNVHKSFGAIEVLKGVSFEVMPGEVTAVIGASGSGKSTALRCINALEKINSGEIIVCGHKIHDEKLERRMLRQDVGIVFQSYNLFPHLTVAQNIMLAPTCVKGLRKAQARTLAEMVLAQVGLAEKADDYPEQLSGGQQQRVAIARSLAMQPKLMLFDEVTSALDPHLTGEVLRVMEDLARGGMSMILVTHEMAFARKVANKVVFMHHGKVWEVGPGAMLDDPQTPELKAFLSNGL</sequence>
<dbReference type="SUPFAM" id="SSF52540">
    <property type="entry name" value="P-loop containing nucleoside triphosphate hydrolases"/>
    <property type="match status" value="1"/>
</dbReference>
<dbReference type="Pfam" id="PF00005">
    <property type="entry name" value="ABC_tran"/>
    <property type="match status" value="1"/>
</dbReference>
<dbReference type="PROSITE" id="PS50893">
    <property type="entry name" value="ABC_TRANSPORTER_2"/>
    <property type="match status" value="1"/>
</dbReference>
<dbReference type="PIRSF" id="PIRSF039085">
    <property type="entry name" value="ABC_ATPase_HisP"/>
    <property type="match status" value="1"/>
</dbReference>
<comment type="subcellular location">
    <subcellularLocation>
        <location evidence="1">Cell membrane</location>
        <topology evidence="1">Peripheral membrane protein</topology>
    </subcellularLocation>
</comment>
<keyword evidence="3" id="KW-0813">Transport</keyword>
<dbReference type="Proteomes" id="UP000186894">
    <property type="component" value="Unassembled WGS sequence"/>
</dbReference>
<evidence type="ECO:0000313" key="10">
    <source>
        <dbReference type="EMBL" id="OLP46244.1"/>
    </source>
</evidence>
<dbReference type="InterPro" id="IPR003593">
    <property type="entry name" value="AAA+_ATPase"/>
</dbReference>
<dbReference type="GO" id="GO:0005524">
    <property type="term" value="F:ATP binding"/>
    <property type="evidence" value="ECO:0007669"/>
    <property type="project" value="UniProtKB-KW"/>
</dbReference>
<dbReference type="InterPro" id="IPR050086">
    <property type="entry name" value="MetN_ABC_transporter-like"/>
</dbReference>
<feature type="domain" description="ABC transporter" evidence="9">
    <location>
        <begin position="5"/>
        <end position="239"/>
    </location>
</feature>
<keyword evidence="7" id="KW-0029">Amino-acid transport</keyword>
<evidence type="ECO:0000256" key="1">
    <source>
        <dbReference type="ARBA" id="ARBA00004202"/>
    </source>
</evidence>
<evidence type="ECO:0000256" key="8">
    <source>
        <dbReference type="ARBA" id="ARBA00023136"/>
    </source>
</evidence>
<evidence type="ECO:0000256" key="3">
    <source>
        <dbReference type="ARBA" id="ARBA00022448"/>
    </source>
</evidence>
<dbReference type="OrthoDB" id="9802264at2"/>
<name>A0A1Q8ZVY6_9HYPH</name>
<keyword evidence="6 10" id="KW-0067">ATP-binding</keyword>
<dbReference type="PANTHER" id="PTHR43166:SF9">
    <property type="entry name" value="GLUTAMATE_ASPARTATE IMPORT ATP-BINDING PROTEIN GLTL"/>
    <property type="match status" value="1"/>
</dbReference>
<dbReference type="InterPro" id="IPR003439">
    <property type="entry name" value="ABC_transporter-like_ATP-bd"/>
</dbReference>
<dbReference type="GO" id="GO:0005886">
    <property type="term" value="C:plasma membrane"/>
    <property type="evidence" value="ECO:0007669"/>
    <property type="project" value="UniProtKB-SubCell"/>
</dbReference>
<keyword evidence="8" id="KW-0472">Membrane</keyword>
<dbReference type="STRING" id="1867956.BJF95_03605"/>
<evidence type="ECO:0000256" key="5">
    <source>
        <dbReference type="ARBA" id="ARBA00022741"/>
    </source>
</evidence>
<evidence type="ECO:0000256" key="6">
    <source>
        <dbReference type="ARBA" id="ARBA00022840"/>
    </source>
</evidence>
<dbReference type="Gene3D" id="3.40.50.300">
    <property type="entry name" value="P-loop containing nucleotide triphosphate hydrolases"/>
    <property type="match status" value="1"/>
</dbReference>
<gene>
    <name evidence="10" type="ORF">BJF95_03605</name>
</gene>
<dbReference type="InterPro" id="IPR017871">
    <property type="entry name" value="ABC_transporter-like_CS"/>
</dbReference>
<reference evidence="10 11" key="1">
    <citation type="submission" date="2016-09" db="EMBL/GenBank/DDBJ databases">
        <title>Rhizobium oryziradicis sp. nov., isolated from the root of rice.</title>
        <authorList>
            <person name="Zhao J."/>
            <person name="Zhang X."/>
        </authorList>
    </citation>
    <scope>NUCLEOTIDE SEQUENCE [LARGE SCALE GENOMIC DNA]</scope>
    <source>
        <strain evidence="10 11">N19</strain>
    </source>
</reference>
<keyword evidence="11" id="KW-1185">Reference proteome</keyword>
<dbReference type="AlphaFoldDB" id="A0A1Q8ZVY6"/>
<dbReference type="GO" id="GO:0015424">
    <property type="term" value="F:ABC-type amino acid transporter activity"/>
    <property type="evidence" value="ECO:0007669"/>
    <property type="project" value="InterPro"/>
</dbReference>